<evidence type="ECO:0000313" key="3">
    <source>
        <dbReference type="Proteomes" id="UP000006640"/>
    </source>
</evidence>
<evidence type="ECO:0000256" key="1">
    <source>
        <dbReference type="SAM" id="MobiDB-lite"/>
    </source>
</evidence>
<evidence type="ECO:0000313" key="2">
    <source>
        <dbReference type="EMBL" id="ADG86980.1"/>
    </source>
</evidence>
<keyword evidence="3" id="KW-1185">Reference proteome</keyword>
<name>D6Y3F1_THEBD</name>
<feature type="compositionally biased region" description="Pro residues" evidence="1">
    <location>
        <begin position="42"/>
        <end position="53"/>
    </location>
</feature>
<dbReference type="KEGG" id="tbi:Tbis_0248"/>
<dbReference type="OrthoDB" id="3541529at2"/>
<dbReference type="eggNOG" id="ENOG503330B">
    <property type="taxonomic scope" value="Bacteria"/>
</dbReference>
<gene>
    <name evidence="2" type="ordered locus">Tbis_0248</name>
</gene>
<protein>
    <submittedName>
        <fullName evidence="2">Uncharacterized protein</fullName>
    </submittedName>
</protein>
<feature type="region of interest" description="Disordered" evidence="1">
    <location>
        <begin position="10"/>
        <end position="71"/>
    </location>
</feature>
<reference evidence="2 3" key="1">
    <citation type="submission" date="2010-01" db="EMBL/GenBank/DDBJ databases">
        <title>The complete genome of Thermobispora bispora DSM 43833.</title>
        <authorList>
            <consortium name="US DOE Joint Genome Institute (JGI-PGF)"/>
            <person name="Lucas S."/>
            <person name="Copeland A."/>
            <person name="Lapidus A."/>
            <person name="Glavina del Rio T."/>
            <person name="Dalin E."/>
            <person name="Tice H."/>
            <person name="Bruce D."/>
            <person name="Goodwin L."/>
            <person name="Pitluck S."/>
            <person name="Kyrpides N."/>
            <person name="Mavromatis K."/>
            <person name="Ivanova N."/>
            <person name="Mikhailova N."/>
            <person name="Chertkov O."/>
            <person name="Brettin T."/>
            <person name="Detter J.C."/>
            <person name="Han C."/>
            <person name="Larimer F."/>
            <person name="Land M."/>
            <person name="Hauser L."/>
            <person name="Markowitz V."/>
            <person name="Cheng J.-F."/>
            <person name="Hugenholtz P."/>
            <person name="Woyke T."/>
            <person name="Wu D."/>
            <person name="Jando M."/>
            <person name="Schneider S."/>
            <person name="Klenk H.-P."/>
            <person name="Eisen J.A."/>
        </authorList>
    </citation>
    <scope>NUCLEOTIDE SEQUENCE [LARGE SCALE GENOMIC DNA]</scope>
    <source>
        <strain evidence="3">ATCC 19993 / DSM 43833 / CBS 139.67 / JCM 10125 / KCTC 9307 / NBRC 14880 / R51</strain>
    </source>
</reference>
<dbReference type="Proteomes" id="UP000006640">
    <property type="component" value="Chromosome"/>
</dbReference>
<dbReference type="RefSeq" id="WP_013130513.1">
    <property type="nucleotide sequence ID" value="NC_014165.1"/>
</dbReference>
<sequence>MIPLLSLAAACGQGSPDPSARSSAASPAPPDSVVVHTLSPLASPPPEPSPSPVTPAGNTVAPRKVPWTEVTASPDGRTLTVVWWSGVEPCHVLDRVEVAESRDKVTITLYEGADRRSPDAACIMLAVRKSTEVRLRAPLGGRQVADGARE</sequence>
<proteinExistence type="predicted"/>
<feature type="compositionally biased region" description="Low complexity" evidence="1">
    <location>
        <begin position="15"/>
        <end position="26"/>
    </location>
</feature>
<dbReference type="HOGENOM" id="CLU_136150_0_0_11"/>
<organism evidence="2 3">
    <name type="scientific">Thermobispora bispora (strain ATCC 19993 / DSM 43833 / CBS 139.67 / JCM 10125 / KCTC 9307 / NBRC 14880 / R51)</name>
    <dbReference type="NCBI Taxonomy" id="469371"/>
    <lineage>
        <taxon>Bacteria</taxon>
        <taxon>Bacillati</taxon>
        <taxon>Actinomycetota</taxon>
        <taxon>Actinomycetes</taxon>
        <taxon>Streptosporangiales</taxon>
        <taxon>Streptosporangiaceae</taxon>
        <taxon>Thermobispora</taxon>
    </lineage>
</organism>
<accession>D6Y3F1</accession>
<dbReference type="EMBL" id="CP001874">
    <property type="protein sequence ID" value="ADG86980.1"/>
    <property type="molecule type" value="Genomic_DNA"/>
</dbReference>
<dbReference type="AlphaFoldDB" id="D6Y3F1"/>